<evidence type="ECO:0000256" key="13">
    <source>
        <dbReference type="ARBA" id="ARBA00023237"/>
    </source>
</evidence>
<dbReference type="Gene3D" id="2.40.170.20">
    <property type="entry name" value="TonB-dependent receptor, beta-barrel domain"/>
    <property type="match status" value="1"/>
</dbReference>
<keyword evidence="8" id="KW-0408">Iron</keyword>
<dbReference type="Proteomes" id="UP000319859">
    <property type="component" value="Unassembled WGS sequence"/>
</dbReference>
<dbReference type="InterPro" id="IPR037066">
    <property type="entry name" value="Plug_dom_sf"/>
</dbReference>
<dbReference type="PANTHER" id="PTHR32552:SF83">
    <property type="entry name" value="BLR3904 PROTEIN"/>
    <property type="match status" value="1"/>
</dbReference>
<dbReference type="PROSITE" id="PS01156">
    <property type="entry name" value="TONB_DEPENDENT_REC_2"/>
    <property type="match status" value="1"/>
</dbReference>
<dbReference type="InterPro" id="IPR012910">
    <property type="entry name" value="Plug_dom"/>
</dbReference>
<dbReference type="CDD" id="cd01347">
    <property type="entry name" value="ligand_gated_channel"/>
    <property type="match status" value="1"/>
</dbReference>
<dbReference type="NCBIfam" id="TIGR01783">
    <property type="entry name" value="TonB-siderophor"/>
    <property type="match status" value="1"/>
</dbReference>
<evidence type="ECO:0000256" key="11">
    <source>
        <dbReference type="ARBA" id="ARBA00023136"/>
    </source>
</evidence>
<evidence type="ECO:0000259" key="19">
    <source>
        <dbReference type="Pfam" id="PF00593"/>
    </source>
</evidence>
<feature type="region of interest" description="Disordered" evidence="17">
    <location>
        <begin position="479"/>
        <end position="498"/>
    </location>
</feature>
<accession>A0A560FP76</accession>
<evidence type="ECO:0000256" key="12">
    <source>
        <dbReference type="ARBA" id="ARBA00023170"/>
    </source>
</evidence>
<dbReference type="EMBL" id="VITN01000002">
    <property type="protein sequence ID" value="TWB23402.1"/>
    <property type="molecule type" value="Genomic_DNA"/>
</dbReference>
<feature type="chain" id="PRO_5021835843" evidence="18">
    <location>
        <begin position="27"/>
        <end position="696"/>
    </location>
</feature>
<comment type="caution">
    <text evidence="21">The sequence shown here is derived from an EMBL/GenBank/DDBJ whole genome shotgun (WGS) entry which is preliminary data.</text>
</comment>
<evidence type="ECO:0000313" key="22">
    <source>
        <dbReference type="Proteomes" id="UP000319859"/>
    </source>
</evidence>
<keyword evidence="10 16" id="KW-0798">TonB box</keyword>
<comment type="similarity">
    <text evidence="2 14 16">Belongs to the TonB-dependent receptor family.</text>
</comment>
<name>A0A560FP76_9PROT</name>
<keyword evidence="7 18" id="KW-0732">Signal</keyword>
<feature type="domain" description="TonB-dependent receptor plug" evidence="20">
    <location>
        <begin position="61"/>
        <end position="162"/>
    </location>
</feature>
<organism evidence="21 22">
    <name type="scientific">Nitrospirillum amazonense</name>
    <dbReference type="NCBI Taxonomy" id="28077"/>
    <lineage>
        <taxon>Bacteria</taxon>
        <taxon>Pseudomonadati</taxon>
        <taxon>Pseudomonadota</taxon>
        <taxon>Alphaproteobacteria</taxon>
        <taxon>Rhodospirillales</taxon>
        <taxon>Azospirillaceae</taxon>
        <taxon>Nitrospirillum</taxon>
    </lineage>
</organism>
<keyword evidence="6 14" id="KW-0812">Transmembrane</keyword>
<dbReference type="InterPro" id="IPR000531">
    <property type="entry name" value="Beta-barrel_TonB"/>
</dbReference>
<feature type="signal peptide" evidence="18">
    <location>
        <begin position="1"/>
        <end position="26"/>
    </location>
</feature>
<evidence type="ECO:0000256" key="10">
    <source>
        <dbReference type="ARBA" id="ARBA00023077"/>
    </source>
</evidence>
<keyword evidence="4 14" id="KW-1134">Transmembrane beta strand</keyword>
<evidence type="ECO:0000256" key="8">
    <source>
        <dbReference type="ARBA" id="ARBA00023004"/>
    </source>
</evidence>
<keyword evidence="11 14" id="KW-0472">Membrane</keyword>
<dbReference type="InterPro" id="IPR039426">
    <property type="entry name" value="TonB-dep_rcpt-like"/>
</dbReference>
<dbReference type="AlphaFoldDB" id="A0A560FP76"/>
<protein>
    <submittedName>
        <fullName evidence="21">Iron complex outermembrane receptor protein</fullName>
    </submittedName>
</protein>
<gene>
    <name evidence="21" type="ORF">FBZ89_102155</name>
</gene>
<evidence type="ECO:0000256" key="4">
    <source>
        <dbReference type="ARBA" id="ARBA00022452"/>
    </source>
</evidence>
<evidence type="ECO:0000256" key="7">
    <source>
        <dbReference type="ARBA" id="ARBA00022729"/>
    </source>
</evidence>
<dbReference type="GO" id="GO:0038023">
    <property type="term" value="F:signaling receptor activity"/>
    <property type="evidence" value="ECO:0007669"/>
    <property type="project" value="InterPro"/>
</dbReference>
<dbReference type="Gene3D" id="2.170.130.10">
    <property type="entry name" value="TonB-dependent receptor, plug domain"/>
    <property type="match status" value="1"/>
</dbReference>
<dbReference type="PROSITE" id="PS52016">
    <property type="entry name" value="TONB_DEPENDENT_REC_3"/>
    <property type="match status" value="1"/>
</dbReference>
<dbReference type="InterPro" id="IPR010105">
    <property type="entry name" value="TonB_sidphr_rcpt"/>
</dbReference>
<keyword evidence="5" id="KW-0410">Iron transport</keyword>
<dbReference type="GO" id="GO:0015344">
    <property type="term" value="F:siderophore uptake transmembrane transporter activity"/>
    <property type="evidence" value="ECO:0007669"/>
    <property type="project" value="TreeGrafter"/>
</dbReference>
<feature type="short sequence motif" description="TonB C-terminal box" evidence="15">
    <location>
        <begin position="679"/>
        <end position="696"/>
    </location>
</feature>
<dbReference type="InterPro" id="IPR036942">
    <property type="entry name" value="Beta-barrel_TonB_sf"/>
</dbReference>
<keyword evidence="12 21" id="KW-0675">Receptor</keyword>
<keyword evidence="9" id="KW-0406">Ion transport</keyword>
<keyword evidence="13 14" id="KW-0998">Cell outer membrane</keyword>
<evidence type="ECO:0000256" key="3">
    <source>
        <dbReference type="ARBA" id="ARBA00022448"/>
    </source>
</evidence>
<dbReference type="InterPro" id="IPR010917">
    <property type="entry name" value="TonB_rcpt_CS"/>
</dbReference>
<proteinExistence type="inferred from homology"/>
<evidence type="ECO:0000313" key="21">
    <source>
        <dbReference type="EMBL" id="TWB23402.1"/>
    </source>
</evidence>
<dbReference type="GO" id="GO:0009279">
    <property type="term" value="C:cell outer membrane"/>
    <property type="evidence" value="ECO:0007669"/>
    <property type="project" value="UniProtKB-SubCell"/>
</dbReference>
<evidence type="ECO:0000256" key="18">
    <source>
        <dbReference type="SAM" id="SignalP"/>
    </source>
</evidence>
<dbReference type="Pfam" id="PF07715">
    <property type="entry name" value="Plug"/>
    <property type="match status" value="1"/>
</dbReference>
<evidence type="ECO:0000256" key="9">
    <source>
        <dbReference type="ARBA" id="ARBA00023065"/>
    </source>
</evidence>
<sequence length="696" mass="75375">MHSVQFPGLALVAVAACLGAPGASWAATPADGAAEAAPPTVLITADRSASGLAMGVPGRDLDTPQAITSVTMPVMQDQGGLTLQDALRNVPGAQTDFGFTGSHSQVFVLRGFPADSGTGASRILRDGARLSNYAFVPAFVEQVDVLRGAGAAIGTRAEPGGTVNVVTKAPELHDFGAIGVEIGENNAREAYADLNRVISAPDELAVRLVANHSAADQWRHVPDKLDGAKLAIAKGRGDLYHLRVGVEATNQIYQPDFGVPALNGRPAAIPLDRQLAENWQNSLTTNRLYDLHGDVRVLPDVTLSLDYTHMDEWTRSIRQSVSTQVAGTAGTFNRVTAVEPDGRRGIDSVALSLQAVRATGPLTHHLYAGFEYYREDLTLDSASVANPAINIFNPVYGRVTVPASFKFSRTTENLESQILSLQDRADIGDWSVIAGLQYMWQDFLYGTVGTLPVHEQRASPKVGLLRRLTPDQTVYFTYSTGTAPNQSPSSTNQSLASRHSQQYEAGWKSQWLDGRFGSSVALYRLDQSNMLSSDLRTVYAYDKTLAGTGRADGVEFQVSGALTDALSVEAAYAYTYSRFLVNSDFAGKATPDVAKHSASLWGHYQWDAHWRTGLGLQAQSDRWANEANTTILPGYVRLDANQSYEMALGNGDQVRLQLNVRNLLDRRYYVAAHLHVDRYILPGEGRNVSVAATYRF</sequence>
<dbReference type="SUPFAM" id="SSF56935">
    <property type="entry name" value="Porins"/>
    <property type="match status" value="1"/>
</dbReference>
<comment type="subcellular location">
    <subcellularLocation>
        <location evidence="1 14">Cell outer membrane</location>
        <topology evidence="1 14">Multi-pass membrane protein</topology>
    </subcellularLocation>
</comment>
<evidence type="ECO:0000256" key="1">
    <source>
        <dbReference type="ARBA" id="ARBA00004571"/>
    </source>
</evidence>
<feature type="domain" description="TonB-dependent receptor-like beta-barrel" evidence="19">
    <location>
        <begin position="282"/>
        <end position="663"/>
    </location>
</feature>
<keyword evidence="3 14" id="KW-0813">Transport</keyword>
<dbReference type="Pfam" id="PF00593">
    <property type="entry name" value="TonB_dep_Rec_b-barrel"/>
    <property type="match status" value="1"/>
</dbReference>
<evidence type="ECO:0000256" key="2">
    <source>
        <dbReference type="ARBA" id="ARBA00009810"/>
    </source>
</evidence>
<evidence type="ECO:0000256" key="17">
    <source>
        <dbReference type="SAM" id="MobiDB-lite"/>
    </source>
</evidence>
<evidence type="ECO:0000256" key="15">
    <source>
        <dbReference type="PROSITE-ProRule" id="PRU10144"/>
    </source>
</evidence>
<dbReference type="GO" id="GO:0015891">
    <property type="term" value="P:siderophore transport"/>
    <property type="evidence" value="ECO:0007669"/>
    <property type="project" value="InterPro"/>
</dbReference>
<evidence type="ECO:0000256" key="5">
    <source>
        <dbReference type="ARBA" id="ARBA00022496"/>
    </source>
</evidence>
<evidence type="ECO:0000259" key="20">
    <source>
        <dbReference type="Pfam" id="PF07715"/>
    </source>
</evidence>
<evidence type="ECO:0000256" key="16">
    <source>
        <dbReference type="RuleBase" id="RU003357"/>
    </source>
</evidence>
<dbReference type="RefSeq" id="WP_211115092.1">
    <property type="nucleotide sequence ID" value="NZ_VITN01000002.1"/>
</dbReference>
<evidence type="ECO:0000256" key="6">
    <source>
        <dbReference type="ARBA" id="ARBA00022692"/>
    </source>
</evidence>
<evidence type="ECO:0000256" key="14">
    <source>
        <dbReference type="PROSITE-ProRule" id="PRU01360"/>
    </source>
</evidence>
<reference evidence="21 22" key="1">
    <citation type="submission" date="2019-06" db="EMBL/GenBank/DDBJ databases">
        <title>Genomic Encyclopedia of Type Strains, Phase IV (KMG-V): Genome sequencing to study the core and pangenomes of soil and plant-associated prokaryotes.</title>
        <authorList>
            <person name="Whitman W."/>
        </authorList>
    </citation>
    <scope>NUCLEOTIDE SEQUENCE [LARGE SCALE GENOMIC DNA]</scope>
    <source>
        <strain evidence="21 22">BR 11880</strain>
    </source>
</reference>
<dbReference type="PANTHER" id="PTHR32552">
    <property type="entry name" value="FERRICHROME IRON RECEPTOR-RELATED"/>
    <property type="match status" value="1"/>
</dbReference>